<proteinExistence type="predicted"/>
<gene>
    <name evidence="1" type="ORF">OEZ85_007561</name>
</gene>
<keyword evidence="2" id="KW-1185">Reference proteome</keyword>
<dbReference type="InterPro" id="IPR025255">
    <property type="entry name" value="DUF4202"/>
</dbReference>
<reference evidence="1 2" key="1">
    <citation type="submission" date="2023-05" db="EMBL/GenBank/DDBJ databases">
        <title>A 100% complete, gapless, phased diploid assembly of the Scenedesmus obliquus UTEX 3031 genome.</title>
        <authorList>
            <person name="Biondi T.C."/>
            <person name="Hanschen E.R."/>
            <person name="Kwon T."/>
            <person name="Eng W."/>
            <person name="Kruse C.P.S."/>
            <person name="Koehler S.I."/>
            <person name="Kunde Y."/>
            <person name="Gleasner C.D."/>
            <person name="You Mak K.T."/>
            <person name="Polle J."/>
            <person name="Hovde B.T."/>
            <person name="Starkenburg S.R."/>
        </authorList>
    </citation>
    <scope>NUCLEOTIDE SEQUENCE [LARGE SCALE GENOMIC DNA]</scope>
    <source>
        <strain evidence="1 2">DOE0152z</strain>
    </source>
</reference>
<dbReference type="Pfam" id="PF13875">
    <property type="entry name" value="DUF4202"/>
    <property type="match status" value="1"/>
</dbReference>
<dbReference type="Proteomes" id="UP001244341">
    <property type="component" value="Chromosome 1b"/>
</dbReference>
<accession>A0ABY8TGB5</accession>
<name>A0ABY8TGB5_TETOB</name>
<dbReference type="PANTHER" id="PTHR41729:SF1">
    <property type="entry name" value="GLUTAMYL-TRNA SYNTHETASE"/>
    <property type="match status" value="1"/>
</dbReference>
<dbReference type="EMBL" id="CP126208">
    <property type="protein sequence ID" value="WIA08098.1"/>
    <property type="molecule type" value="Genomic_DNA"/>
</dbReference>
<evidence type="ECO:0000313" key="2">
    <source>
        <dbReference type="Proteomes" id="UP001244341"/>
    </source>
</evidence>
<sequence>MLKYQALHGLGTSGTVCRGASTVAPSTCTRTSIVSQATTGRDGRRLQQLQVAGGPLSQPQQQRCSHVCRATIDEPEIQELVQQLKQMTPDPPAQRPQLEEAIALIDEVNAQDPTKVPTDSGSEPYRLAYSRWLTEWVKRLDPKASDELLILARGKSIESWQLSQIKRDDYAPNTPGMRQWEMDRKKWLANRLLAVVKEAGYDEATQTLIENIMMGKNLPDPRDVRKYDLIGNLGMVDFKKLQAVNMMQTLDDAEALLFLEKNFEEMFNRMPADEVAAVCKRELSRLSQNGIVTVLKQRWSPVQQRLLQKVLPVPGKFASIMMDVEGVSAASTHPGDWRYANFDYE</sequence>
<dbReference type="PANTHER" id="PTHR41729">
    <property type="entry name" value="GLUTAMYL-TRNA SYNTHETASE"/>
    <property type="match status" value="1"/>
</dbReference>
<organism evidence="1 2">
    <name type="scientific">Tetradesmus obliquus</name>
    <name type="common">Green alga</name>
    <name type="synonym">Acutodesmus obliquus</name>
    <dbReference type="NCBI Taxonomy" id="3088"/>
    <lineage>
        <taxon>Eukaryota</taxon>
        <taxon>Viridiplantae</taxon>
        <taxon>Chlorophyta</taxon>
        <taxon>core chlorophytes</taxon>
        <taxon>Chlorophyceae</taxon>
        <taxon>CS clade</taxon>
        <taxon>Sphaeropleales</taxon>
        <taxon>Scenedesmaceae</taxon>
        <taxon>Tetradesmus</taxon>
    </lineage>
</organism>
<evidence type="ECO:0000313" key="1">
    <source>
        <dbReference type="EMBL" id="WIA08098.1"/>
    </source>
</evidence>
<protein>
    <submittedName>
        <fullName evidence="1">Uncharacterized protein</fullName>
    </submittedName>
</protein>